<proteinExistence type="predicted"/>
<dbReference type="EMBL" id="FRCS01000022">
    <property type="protein sequence ID" value="SHN47277.1"/>
    <property type="molecule type" value="Genomic_DNA"/>
</dbReference>
<keyword evidence="2" id="KW-1185">Reference proteome</keyword>
<dbReference type="STRING" id="134849.SAMN05443668_12215"/>
<evidence type="ECO:0008006" key="3">
    <source>
        <dbReference type="Google" id="ProtNLM"/>
    </source>
</evidence>
<evidence type="ECO:0000313" key="2">
    <source>
        <dbReference type="Proteomes" id="UP000184440"/>
    </source>
</evidence>
<protein>
    <recommendedName>
        <fullName evidence="3">ABC-type nitrate/sulfonate/bicarbonate transport system, substrate-binding protein</fullName>
    </recommendedName>
</protein>
<reference evidence="1 2" key="1">
    <citation type="submission" date="2016-11" db="EMBL/GenBank/DDBJ databases">
        <authorList>
            <person name="Jaros S."/>
            <person name="Januszkiewicz K."/>
            <person name="Wedrychowicz H."/>
        </authorList>
    </citation>
    <scope>NUCLEOTIDE SEQUENCE [LARGE SCALE GENOMIC DNA]</scope>
    <source>
        <strain evidence="1 2">DSM 46144</strain>
    </source>
</reference>
<organism evidence="1 2">
    <name type="scientific">Cryptosporangium aurantiacum</name>
    <dbReference type="NCBI Taxonomy" id="134849"/>
    <lineage>
        <taxon>Bacteria</taxon>
        <taxon>Bacillati</taxon>
        <taxon>Actinomycetota</taxon>
        <taxon>Actinomycetes</taxon>
        <taxon>Cryptosporangiales</taxon>
        <taxon>Cryptosporangiaceae</taxon>
        <taxon>Cryptosporangium</taxon>
    </lineage>
</organism>
<dbReference type="SUPFAM" id="SSF53850">
    <property type="entry name" value="Periplasmic binding protein-like II"/>
    <property type="match status" value="1"/>
</dbReference>
<evidence type="ECO:0000313" key="1">
    <source>
        <dbReference type="EMBL" id="SHN47277.1"/>
    </source>
</evidence>
<sequence length="280" mass="28303">MAVGAFSPSVLLRVARVVGVLGSFAVDEVPVASSPAQFRSLLDGTLDAALTSPDNALAYRYVPDNPLGTTADVRIVSAVDGGLGLALYARRGVPLDVLGVDVPDSGFAFAAYALLDSLGISGYRVVALGSTPRRLSALLRGECAATMLNAGSDLRATEEGCVALARVSSVCGPYLGTVLATVGPVSDAVAGLAHALRVTTARILAGELDDVVTAEAATIVGPSLAPAYLGLLRDPAEGLVPGGSVSPASLETVVRLRERFRPGADLTDALAPGSGLVVRA</sequence>
<dbReference type="Proteomes" id="UP000184440">
    <property type="component" value="Unassembled WGS sequence"/>
</dbReference>
<name>A0A1M7RLT0_9ACTN</name>
<gene>
    <name evidence="1" type="ORF">SAMN05443668_12215</name>
</gene>
<dbReference type="AlphaFoldDB" id="A0A1M7RLT0"/>
<accession>A0A1M7RLT0</accession>